<evidence type="ECO:0000256" key="4">
    <source>
        <dbReference type="ARBA" id="ARBA00022692"/>
    </source>
</evidence>
<feature type="domain" description="HAMP" evidence="12">
    <location>
        <begin position="333"/>
        <end position="385"/>
    </location>
</feature>
<evidence type="ECO:0000256" key="1">
    <source>
        <dbReference type="ARBA" id="ARBA00004651"/>
    </source>
</evidence>
<keyword evidence="4 10" id="KW-0812">Transmembrane</keyword>
<organism evidence="13 14">
    <name type="scientific">Marinicrinis sediminis</name>
    <dbReference type="NCBI Taxonomy" id="1652465"/>
    <lineage>
        <taxon>Bacteria</taxon>
        <taxon>Bacillati</taxon>
        <taxon>Bacillota</taxon>
        <taxon>Bacilli</taxon>
        <taxon>Bacillales</taxon>
        <taxon>Paenibacillaceae</taxon>
    </lineage>
</organism>
<dbReference type="PROSITE" id="PS50111">
    <property type="entry name" value="CHEMOTAXIS_TRANSDUC_2"/>
    <property type="match status" value="1"/>
</dbReference>
<evidence type="ECO:0000259" key="11">
    <source>
        <dbReference type="PROSITE" id="PS50111"/>
    </source>
</evidence>
<protein>
    <submittedName>
        <fullName evidence="13">Methyl-accepting chemotaxis protein</fullName>
    </submittedName>
</protein>
<feature type="domain" description="Methyl-accepting transducer" evidence="11">
    <location>
        <begin position="404"/>
        <end position="654"/>
    </location>
</feature>
<dbReference type="PANTHER" id="PTHR32089">
    <property type="entry name" value="METHYL-ACCEPTING CHEMOTAXIS PROTEIN MCPB"/>
    <property type="match status" value="1"/>
</dbReference>
<evidence type="ECO:0000256" key="5">
    <source>
        <dbReference type="ARBA" id="ARBA00022989"/>
    </source>
</evidence>
<dbReference type="Gene3D" id="1.10.287.950">
    <property type="entry name" value="Methyl-accepting chemotaxis protein"/>
    <property type="match status" value="1"/>
</dbReference>
<keyword evidence="14" id="KW-1185">Reference proteome</keyword>
<dbReference type="PROSITE" id="PS51257">
    <property type="entry name" value="PROKAR_LIPOPROTEIN"/>
    <property type="match status" value="1"/>
</dbReference>
<feature type="transmembrane region" description="Helical" evidence="10">
    <location>
        <begin position="315"/>
        <end position="336"/>
    </location>
</feature>
<dbReference type="PANTHER" id="PTHR32089:SF112">
    <property type="entry name" value="LYSOZYME-LIKE PROTEIN-RELATED"/>
    <property type="match status" value="1"/>
</dbReference>
<evidence type="ECO:0000256" key="8">
    <source>
        <dbReference type="ARBA" id="ARBA00029447"/>
    </source>
</evidence>
<keyword evidence="7 9" id="KW-0807">Transducer</keyword>
<comment type="similarity">
    <text evidence="8">Belongs to the methyl-accepting chemotaxis (MCP) protein family.</text>
</comment>
<dbReference type="PROSITE" id="PS50885">
    <property type="entry name" value="HAMP"/>
    <property type="match status" value="1"/>
</dbReference>
<gene>
    <name evidence="13" type="ORF">ACFSUC_16365</name>
</gene>
<accession>A0ABW5RDX0</accession>
<proteinExistence type="inferred from homology"/>
<dbReference type="SMART" id="SM00304">
    <property type="entry name" value="HAMP"/>
    <property type="match status" value="1"/>
</dbReference>
<keyword evidence="6 10" id="KW-0472">Membrane</keyword>
<dbReference type="CDD" id="cd12912">
    <property type="entry name" value="PDC2_MCP_like"/>
    <property type="match status" value="1"/>
</dbReference>
<evidence type="ECO:0000313" key="13">
    <source>
        <dbReference type="EMBL" id="MFD2673147.1"/>
    </source>
</evidence>
<feature type="transmembrane region" description="Helical" evidence="10">
    <location>
        <begin position="12"/>
        <end position="34"/>
    </location>
</feature>
<comment type="subcellular location">
    <subcellularLocation>
        <location evidence="1">Cell membrane</location>
        <topology evidence="1">Multi-pass membrane protein</topology>
    </subcellularLocation>
</comment>
<reference evidence="14" key="1">
    <citation type="journal article" date="2019" name="Int. J. Syst. Evol. Microbiol.">
        <title>The Global Catalogue of Microorganisms (GCM) 10K type strain sequencing project: providing services to taxonomists for standard genome sequencing and annotation.</title>
        <authorList>
            <consortium name="The Broad Institute Genomics Platform"/>
            <consortium name="The Broad Institute Genome Sequencing Center for Infectious Disease"/>
            <person name="Wu L."/>
            <person name="Ma J."/>
        </authorList>
    </citation>
    <scope>NUCLEOTIDE SEQUENCE [LARGE SCALE GENOMIC DNA]</scope>
    <source>
        <strain evidence="14">KCTC 33676</strain>
    </source>
</reference>
<dbReference type="Proteomes" id="UP001597497">
    <property type="component" value="Unassembled WGS sequence"/>
</dbReference>
<keyword evidence="3" id="KW-0145">Chemotaxis</keyword>
<evidence type="ECO:0000259" key="12">
    <source>
        <dbReference type="PROSITE" id="PS50885"/>
    </source>
</evidence>
<dbReference type="InterPro" id="IPR004089">
    <property type="entry name" value="MCPsignal_dom"/>
</dbReference>
<dbReference type="Pfam" id="PF02743">
    <property type="entry name" value="dCache_1"/>
    <property type="match status" value="1"/>
</dbReference>
<dbReference type="InterPro" id="IPR033479">
    <property type="entry name" value="dCache_1"/>
</dbReference>
<keyword evidence="2" id="KW-1003">Cell membrane</keyword>
<evidence type="ECO:0000256" key="2">
    <source>
        <dbReference type="ARBA" id="ARBA00022475"/>
    </source>
</evidence>
<comment type="caution">
    <text evidence="13">The sequence shown here is derived from an EMBL/GenBank/DDBJ whole genome shotgun (WGS) entry which is preliminary data.</text>
</comment>
<dbReference type="CDD" id="cd06225">
    <property type="entry name" value="HAMP"/>
    <property type="match status" value="1"/>
</dbReference>
<evidence type="ECO:0000256" key="10">
    <source>
        <dbReference type="SAM" id="Phobius"/>
    </source>
</evidence>
<sequence>MKGISLKGIHQSIGFKLMIIIIVGIIGCVAALGYSSYSIAGNIIRDEVSSATEGTIMQTGNKIDTLLATYENVAQMLTLDPVIRNSLENFVQPSLASVEKKRIQETVEQRLRNYINAADHILSIRLIPKTYEKADIFGDKSIEFDDQNKAVFEEVLANKGNPVWVSSSAKGFTRFNSEMTFTMTRLLINGANRDAEFFIVIDVQIAALEEALSNVTVGEGGDKLIIDESGQVVYSTNQELIETSVQNELNVTSRAEQSAEEANETTSGTYFTSISGTERLVAFAESQRSNWYVISHAKASSLTENTSKILNLTNILMIVSVFIAIGIGFLLLQMIAKPITNMKKSMERGKEGDLTVRIAVKRKDEIGQLAHSFNDMMDQMTNLIRQTNDSTAQVMHTANEVSNASKQTATAAQEINQAMESIAQGSSSLATEAEAGNERSNQMSNILDKVVDENIHLGTSAQEVHQVSQQGIQQMKALIDHTTSTESMMTSISGRVGELKDSTTSIRQILDLLNNMTKQTNILSLNASIEASRAGSAGKGFMVVADEIRKLAEQSKQNIEIVGEITEKIQNEVDETVKVMDEALPKFVQQKSSVQETDKIFNRVQHQMDDFILQLEKITEFINDLNKSQKVMSETMSNVSAFSEESSATTQQVASLSSTQEQMSEGLVRLADDLEHLSQSLQKALSNFKV</sequence>
<dbReference type="Pfam" id="PF00672">
    <property type="entry name" value="HAMP"/>
    <property type="match status" value="1"/>
</dbReference>
<evidence type="ECO:0000256" key="3">
    <source>
        <dbReference type="ARBA" id="ARBA00022500"/>
    </source>
</evidence>
<evidence type="ECO:0000256" key="6">
    <source>
        <dbReference type="ARBA" id="ARBA00023136"/>
    </source>
</evidence>
<evidence type="ECO:0000256" key="9">
    <source>
        <dbReference type="PROSITE-ProRule" id="PRU00284"/>
    </source>
</evidence>
<dbReference type="RefSeq" id="WP_379930704.1">
    <property type="nucleotide sequence ID" value="NZ_JBHUMM010000043.1"/>
</dbReference>
<dbReference type="Pfam" id="PF00015">
    <property type="entry name" value="MCPsignal"/>
    <property type="match status" value="1"/>
</dbReference>
<dbReference type="Gene3D" id="6.10.340.10">
    <property type="match status" value="1"/>
</dbReference>
<dbReference type="SMART" id="SM00283">
    <property type="entry name" value="MA"/>
    <property type="match status" value="1"/>
</dbReference>
<dbReference type="EMBL" id="JBHUMM010000043">
    <property type="protein sequence ID" value="MFD2673147.1"/>
    <property type="molecule type" value="Genomic_DNA"/>
</dbReference>
<dbReference type="SUPFAM" id="SSF58104">
    <property type="entry name" value="Methyl-accepting chemotaxis protein (MCP) signaling domain"/>
    <property type="match status" value="1"/>
</dbReference>
<evidence type="ECO:0000256" key="7">
    <source>
        <dbReference type="ARBA" id="ARBA00023224"/>
    </source>
</evidence>
<keyword evidence="5 10" id="KW-1133">Transmembrane helix</keyword>
<name>A0ABW5RDX0_9BACL</name>
<dbReference type="InterPro" id="IPR003660">
    <property type="entry name" value="HAMP_dom"/>
</dbReference>
<evidence type="ECO:0000313" key="14">
    <source>
        <dbReference type="Proteomes" id="UP001597497"/>
    </source>
</evidence>
<dbReference type="Gene3D" id="3.30.450.20">
    <property type="entry name" value="PAS domain"/>
    <property type="match status" value="1"/>
</dbReference>